<dbReference type="Pfam" id="PF01979">
    <property type="entry name" value="Amidohydro_1"/>
    <property type="match status" value="1"/>
</dbReference>
<dbReference type="OrthoDB" id="3189065at2"/>
<dbReference type="PANTHER" id="PTHR43794">
    <property type="entry name" value="AMINOHYDROLASE SSNA-RELATED"/>
    <property type="match status" value="1"/>
</dbReference>
<organism evidence="3 4">
    <name type="scientific">Epidermidibacterium keratini</name>
    <dbReference type="NCBI Taxonomy" id="1891644"/>
    <lineage>
        <taxon>Bacteria</taxon>
        <taxon>Bacillati</taxon>
        <taxon>Actinomycetota</taxon>
        <taxon>Actinomycetes</taxon>
        <taxon>Sporichthyales</taxon>
        <taxon>Sporichthyaceae</taxon>
        <taxon>Epidermidibacterium</taxon>
    </lineage>
</organism>
<keyword evidence="4" id="KW-1185">Reference proteome</keyword>
<dbReference type="SUPFAM" id="SSF51556">
    <property type="entry name" value="Metallo-dependent hydrolases"/>
    <property type="match status" value="1"/>
</dbReference>
<evidence type="ECO:0000259" key="2">
    <source>
        <dbReference type="Pfam" id="PF01979"/>
    </source>
</evidence>
<dbReference type="InterPro" id="IPR032466">
    <property type="entry name" value="Metal_Hydrolase"/>
</dbReference>
<proteinExistence type="predicted"/>
<dbReference type="Gene3D" id="3.20.20.140">
    <property type="entry name" value="Metal-dependent hydrolases"/>
    <property type="match status" value="1"/>
</dbReference>
<dbReference type="AlphaFoldDB" id="A0A7L4YSI5"/>
<dbReference type="PANTHER" id="PTHR43794:SF11">
    <property type="entry name" value="AMIDOHYDROLASE-RELATED DOMAIN-CONTAINING PROTEIN"/>
    <property type="match status" value="1"/>
</dbReference>
<dbReference type="InterPro" id="IPR050287">
    <property type="entry name" value="MTA/SAH_deaminase"/>
</dbReference>
<dbReference type="NCBIfam" id="NF006056">
    <property type="entry name" value="PRK08204.1"/>
    <property type="match status" value="1"/>
</dbReference>
<dbReference type="InParanoid" id="A0A7L4YSI5"/>
<dbReference type="RefSeq" id="WP_159546988.1">
    <property type="nucleotide sequence ID" value="NZ_CP047156.1"/>
</dbReference>
<protein>
    <submittedName>
        <fullName evidence="3">Amidohydrolase family protein</fullName>
    </submittedName>
</protein>
<dbReference type="GO" id="GO:0016810">
    <property type="term" value="F:hydrolase activity, acting on carbon-nitrogen (but not peptide) bonds"/>
    <property type="evidence" value="ECO:0007669"/>
    <property type="project" value="InterPro"/>
</dbReference>
<dbReference type="InterPro" id="IPR011059">
    <property type="entry name" value="Metal-dep_hydrolase_composite"/>
</dbReference>
<keyword evidence="1 3" id="KW-0378">Hydrolase</keyword>
<dbReference type="EMBL" id="CP047156">
    <property type="protein sequence ID" value="QHC01864.1"/>
    <property type="molecule type" value="Genomic_DNA"/>
</dbReference>
<evidence type="ECO:0000313" key="3">
    <source>
        <dbReference type="EMBL" id="QHC01864.1"/>
    </source>
</evidence>
<dbReference type="SUPFAM" id="SSF51338">
    <property type="entry name" value="Composite domain of metallo-dependent hydrolases"/>
    <property type="match status" value="1"/>
</dbReference>
<name>A0A7L4YSI5_9ACTN</name>
<evidence type="ECO:0000313" key="4">
    <source>
        <dbReference type="Proteomes" id="UP000463857"/>
    </source>
</evidence>
<gene>
    <name evidence="3" type="ORF">EK0264_17310</name>
</gene>
<dbReference type="KEGG" id="eke:EK0264_17310"/>
<accession>A0A7L4YSI5</accession>
<dbReference type="Gene3D" id="2.30.40.10">
    <property type="entry name" value="Urease, subunit C, domain 1"/>
    <property type="match status" value="1"/>
</dbReference>
<dbReference type="InterPro" id="IPR006680">
    <property type="entry name" value="Amidohydro-rel"/>
</dbReference>
<evidence type="ECO:0000256" key="1">
    <source>
        <dbReference type="ARBA" id="ARBA00022801"/>
    </source>
</evidence>
<dbReference type="Proteomes" id="UP000463857">
    <property type="component" value="Chromosome"/>
</dbReference>
<feature type="domain" description="Amidohydrolase-related" evidence="2">
    <location>
        <begin position="55"/>
        <end position="411"/>
    </location>
</feature>
<sequence length="453" mass="48366">MTTTVIRGAYVISMDDAVPEQISDIVIRDGKIEQISPGSDYPADARVIDGEGRLALPGFVDTHRHLWQTVARGIAADWSLVEYFAGVLGQLGTRFRPEDVYISTLLGLLEAQDAGITTVLDWAHIMNTPEHADAALTAHRESGERVVFGYGEPVGAWLGASDRFELDDLARIRNDHYSSDGGLLSLALAPRGPDFSAIEETARVWGVADELDIPITVHVGVGTWTERGGITALAEANLLREGTTYIHCSASTDDELARVRDSGGAVSVSPEVELHMGHGYPPTRRILDQGLRPSLSIDVCTGIGGDMFGAMRSMLSTQRGADNDAALRAGDMPQRLDLTTRDILRAATIDGAAAAGLASRTGSLTPGKDADIVLLNVERLNMFPLNNPVSSVVLAAGVGNVETVLVRGEVVKEDYRLTRDLSGLMQRGLASRDHLFGEAGIELGGAWAPPLDG</sequence>
<reference evidence="3 4" key="1">
    <citation type="journal article" date="2018" name="Int. J. Syst. Evol. Microbiol.">
        <title>Epidermidibacterium keratini gen. nov., sp. nov., a member of the family Sporichthyaceae, isolated from keratin epidermis.</title>
        <authorList>
            <person name="Lee D.G."/>
            <person name="Trujillo M.E."/>
            <person name="Kang S."/>
            <person name="Nam J.J."/>
            <person name="Kim Y.J."/>
        </authorList>
    </citation>
    <scope>NUCLEOTIDE SEQUENCE [LARGE SCALE GENOMIC DNA]</scope>
    <source>
        <strain evidence="3 4">EPI-7</strain>
    </source>
</reference>